<keyword evidence="2" id="KW-1185">Reference proteome</keyword>
<evidence type="ECO:0000313" key="1">
    <source>
        <dbReference type="EMBL" id="KAJ8642597.1"/>
    </source>
</evidence>
<organism evidence="1 2">
    <name type="scientific">Persea americana</name>
    <name type="common">Avocado</name>
    <dbReference type="NCBI Taxonomy" id="3435"/>
    <lineage>
        <taxon>Eukaryota</taxon>
        <taxon>Viridiplantae</taxon>
        <taxon>Streptophyta</taxon>
        <taxon>Embryophyta</taxon>
        <taxon>Tracheophyta</taxon>
        <taxon>Spermatophyta</taxon>
        <taxon>Magnoliopsida</taxon>
        <taxon>Magnoliidae</taxon>
        <taxon>Laurales</taxon>
        <taxon>Lauraceae</taxon>
        <taxon>Persea</taxon>
    </lineage>
</organism>
<gene>
    <name evidence="1" type="ORF">MRB53_004345</name>
</gene>
<comment type="caution">
    <text evidence="1">The sequence shown here is derived from an EMBL/GenBank/DDBJ whole genome shotgun (WGS) entry which is preliminary data.</text>
</comment>
<proteinExistence type="predicted"/>
<name>A0ACC2M9Z0_PERAE</name>
<evidence type="ECO:0000313" key="2">
    <source>
        <dbReference type="Proteomes" id="UP001234297"/>
    </source>
</evidence>
<dbReference type="EMBL" id="CM056810">
    <property type="protein sequence ID" value="KAJ8642597.1"/>
    <property type="molecule type" value="Genomic_DNA"/>
</dbReference>
<accession>A0ACC2M9Z0</accession>
<sequence length="93" mass="9995">MCKSVAGIANNAGYTVAAGKENCPPRRGDCGLRTQPQVDQNVVGEMLSNHDSNSSVNVEDIHNPHVFGLIYRSLQGSLSAFMFVSSICGLQRK</sequence>
<protein>
    <submittedName>
        <fullName evidence="1">Uncharacterized protein</fullName>
    </submittedName>
</protein>
<dbReference type="Proteomes" id="UP001234297">
    <property type="component" value="Chromosome 2"/>
</dbReference>
<reference evidence="1 2" key="1">
    <citation type="journal article" date="2022" name="Hortic Res">
        <title>A haplotype resolved chromosomal level avocado genome allows analysis of novel avocado genes.</title>
        <authorList>
            <person name="Nath O."/>
            <person name="Fletcher S.J."/>
            <person name="Hayward A."/>
            <person name="Shaw L.M."/>
            <person name="Masouleh A.K."/>
            <person name="Furtado A."/>
            <person name="Henry R.J."/>
            <person name="Mitter N."/>
        </authorList>
    </citation>
    <scope>NUCLEOTIDE SEQUENCE [LARGE SCALE GENOMIC DNA]</scope>
    <source>
        <strain evidence="2">cv. Hass</strain>
    </source>
</reference>